<feature type="transmembrane region" description="Helical" evidence="6">
    <location>
        <begin position="85"/>
        <end position="106"/>
    </location>
</feature>
<dbReference type="PANTHER" id="PTHR31218">
    <property type="entry name" value="WAT1-RELATED PROTEIN"/>
    <property type="match status" value="1"/>
</dbReference>
<evidence type="ECO:0000256" key="2">
    <source>
        <dbReference type="ARBA" id="ARBA00022692"/>
    </source>
</evidence>
<dbReference type="GO" id="GO:0016020">
    <property type="term" value="C:membrane"/>
    <property type="evidence" value="ECO:0007669"/>
    <property type="project" value="InterPro"/>
</dbReference>
<evidence type="ECO:0000256" key="3">
    <source>
        <dbReference type="ARBA" id="ARBA00022989"/>
    </source>
</evidence>
<keyword evidence="8" id="KW-1185">Reference proteome</keyword>
<proteinExistence type="predicted"/>
<dbReference type="SUPFAM" id="SSF103481">
    <property type="entry name" value="Multidrug resistance efflux transporter EmrE"/>
    <property type="match status" value="1"/>
</dbReference>
<evidence type="ECO:0000256" key="5">
    <source>
        <dbReference type="SAM" id="MobiDB-lite"/>
    </source>
</evidence>
<dbReference type="GO" id="GO:0022857">
    <property type="term" value="F:transmembrane transporter activity"/>
    <property type="evidence" value="ECO:0007669"/>
    <property type="project" value="InterPro"/>
</dbReference>
<reference evidence="7" key="2">
    <citation type="journal article" date="2022" name="Hortic Res">
        <title>The genome of Dioscorea zingiberensis sheds light on the biosynthesis, origin and evolution of the medicinally important diosgenin saponins.</title>
        <authorList>
            <person name="Li Y."/>
            <person name="Tan C."/>
            <person name="Li Z."/>
            <person name="Guo J."/>
            <person name="Li S."/>
            <person name="Chen X."/>
            <person name="Wang C."/>
            <person name="Dai X."/>
            <person name="Yang H."/>
            <person name="Song W."/>
            <person name="Hou L."/>
            <person name="Xu J."/>
            <person name="Tong Z."/>
            <person name="Xu A."/>
            <person name="Yuan X."/>
            <person name="Wang W."/>
            <person name="Yang Q."/>
            <person name="Chen L."/>
            <person name="Sun Z."/>
            <person name="Wang K."/>
            <person name="Pan B."/>
            <person name="Chen J."/>
            <person name="Bao Y."/>
            <person name="Liu F."/>
            <person name="Qi X."/>
            <person name="Gang D.R."/>
            <person name="Wen J."/>
            <person name="Li J."/>
        </authorList>
    </citation>
    <scope>NUCLEOTIDE SEQUENCE</scope>
    <source>
        <strain evidence="7">Dzin_1.0</strain>
    </source>
</reference>
<evidence type="ECO:0000313" key="8">
    <source>
        <dbReference type="Proteomes" id="UP001085076"/>
    </source>
</evidence>
<dbReference type="AlphaFoldDB" id="A0A9D5BW68"/>
<feature type="transmembrane region" description="Helical" evidence="6">
    <location>
        <begin position="281"/>
        <end position="300"/>
    </location>
</feature>
<accession>A0A9D5BW68</accession>
<feature type="transmembrane region" description="Helical" evidence="6">
    <location>
        <begin position="255"/>
        <end position="275"/>
    </location>
</feature>
<dbReference type="Proteomes" id="UP001085076">
    <property type="component" value="Miscellaneous, Linkage group lg10"/>
</dbReference>
<dbReference type="InterPro" id="IPR037185">
    <property type="entry name" value="EmrE-like"/>
</dbReference>
<feature type="transmembrane region" description="Helical" evidence="6">
    <location>
        <begin position="118"/>
        <end position="142"/>
    </location>
</feature>
<name>A0A9D5BW68_9LILI</name>
<evidence type="ECO:0000256" key="1">
    <source>
        <dbReference type="ARBA" id="ARBA00004141"/>
    </source>
</evidence>
<dbReference type="InterPro" id="IPR030184">
    <property type="entry name" value="WAT1-related"/>
</dbReference>
<feature type="transmembrane region" description="Helical" evidence="6">
    <location>
        <begin position="162"/>
        <end position="182"/>
    </location>
</feature>
<feature type="region of interest" description="Disordered" evidence="5">
    <location>
        <begin position="307"/>
        <end position="328"/>
    </location>
</feature>
<sequence length="328" mass="34980">MVVVTPRSLPQILLSLVTSVGGAISPFGEKKVTRDGHSHRRSIHAESQGFAQDFLIISSLIFVQVINAAYMVLLAPILNLGINPSLFIIFGNLTTSLFILPFAIFFERKKWPAKLSLALMAQFLCIAFGGVTIFQALLLQGLKNVPAIASAMPNLAPESSSSSQLASVLVLSCTTVLQAVVMIHFQAPFTLCAITSSLGAVVSALVQIIAGGNLDIGSSAINIRFLVSVILLGGMLTASCLAFQTWCVMKKGPVLVSMFNPIQAVSSAVLAALLLRKVISLGSVGGMLLMFVGLYMFLWAKKKEDSSLHEGDENSRQATDDVEQPLLS</sequence>
<feature type="compositionally biased region" description="Basic and acidic residues" evidence="5">
    <location>
        <begin position="307"/>
        <end position="319"/>
    </location>
</feature>
<feature type="transmembrane region" description="Helical" evidence="6">
    <location>
        <begin position="221"/>
        <end position="243"/>
    </location>
</feature>
<comment type="subcellular location">
    <subcellularLocation>
        <location evidence="1">Membrane</location>
        <topology evidence="1">Multi-pass membrane protein</topology>
    </subcellularLocation>
</comment>
<gene>
    <name evidence="7" type="ORF">J5N97_029802</name>
</gene>
<organism evidence="7 8">
    <name type="scientific">Dioscorea zingiberensis</name>
    <dbReference type="NCBI Taxonomy" id="325984"/>
    <lineage>
        <taxon>Eukaryota</taxon>
        <taxon>Viridiplantae</taxon>
        <taxon>Streptophyta</taxon>
        <taxon>Embryophyta</taxon>
        <taxon>Tracheophyta</taxon>
        <taxon>Spermatophyta</taxon>
        <taxon>Magnoliopsida</taxon>
        <taxon>Liliopsida</taxon>
        <taxon>Dioscoreales</taxon>
        <taxon>Dioscoreaceae</taxon>
        <taxon>Dioscorea</taxon>
    </lineage>
</organism>
<feature type="transmembrane region" description="Helical" evidence="6">
    <location>
        <begin position="50"/>
        <end position="73"/>
    </location>
</feature>
<comment type="caution">
    <text evidence="7">The sequence shown here is derived from an EMBL/GenBank/DDBJ whole genome shotgun (WGS) entry which is preliminary data.</text>
</comment>
<keyword evidence="4 6" id="KW-0472">Membrane</keyword>
<feature type="transmembrane region" description="Helical" evidence="6">
    <location>
        <begin position="189"/>
        <end position="209"/>
    </location>
</feature>
<evidence type="ECO:0000256" key="6">
    <source>
        <dbReference type="SAM" id="Phobius"/>
    </source>
</evidence>
<dbReference type="OrthoDB" id="642067at2759"/>
<dbReference type="EMBL" id="JAGGNH010000010">
    <property type="protein sequence ID" value="KAJ0961974.1"/>
    <property type="molecule type" value="Genomic_DNA"/>
</dbReference>
<reference evidence="7" key="1">
    <citation type="submission" date="2021-03" db="EMBL/GenBank/DDBJ databases">
        <authorList>
            <person name="Li Z."/>
            <person name="Yang C."/>
        </authorList>
    </citation>
    <scope>NUCLEOTIDE SEQUENCE</scope>
    <source>
        <strain evidence="7">Dzin_1.0</strain>
        <tissue evidence="7">Leaf</tissue>
    </source>
</reference>
<keyword evidence="2 6" id="KW-0812">Transmembrane</keyword>
<evidence type="ECO:0000256" key="4">
    <source>
        <dbReference type="ARBA" id="ARBA00023136"/>
    </source>
</evidence>
<evidence type="ECO:0000313" key="7">
    <source>
        <dbReference type="EMBL" id="KAJ0961974.1"/>
    </source>
</evidence>
<protein>
    <recommendedName>
        <fullName evidence="9">WAT1-related protein</fullName>
    </recommendedName>
</protein>
<evidence type="ECO:0008006" key="9">
    <source>
        <dbReference type="Google" id="ProtNLM"/>
    </source>
</evidence>
<keyword evidence="3 6" id="KW-1133">Transmembrane helix</keyword>